<sequence length="191" mass="21638">MATCIANERVFVDSPLKSKVALFNQVADKHIKGQAVNPFSNGKECGNLPRPVISKDEYGRPPKGSLSEIRALKATIQVSREMLELCEIINQCGEFLFTPEEKADDPRKVISFGDLFAIYTGISDKVVGVLLRARKYKLVEFEGECLFQRQDDHVPIILLKTIEEVRKILMEKIDVAAQTLKERDQLYQPQE</sequence>
<dbReference type="GO" id="GO:0035025">
    <property type="term" value="P:positive regulation of Rho protein signal transduction"/>
    <property type="evidence" value="ECO:0007669"/>
    <property type="project" value="InterPro"/>
</dbReference>
<keyword evidence="3" id="KW-1185">Reference proteome</keyword>
<dbReference type="Pfam" id="PF14705">
    <property type="entry name" value="Costars"/>
    <property type="match status" value="1"/>
</dbReference>
<evidence type="ECO:0000259" key="1">
    <source>
        <dbReference type="SMART" id="SM01283"/>
    </source>
</evidence>
<feature type="domain" description="Costars" evidence="1">
    <location>
        <begin position="76"/>
        <end position="159"/>
    </location>
</feature>
<dbReference type="GO" id="GO:0003779">
    <property type="term" value="F:actin binding"/>
    <property type="evidence" value="ECO:0007669"/>
    <property type="project" value="InterPro"/>
</dbReference>
<organism evidence="2 3">
    <name type="scientific">Aromia moschata</name>
    <dbReference type="NCBI Taxonomy" id="1265417"/>
    <lineage>
        <taxon>Eukaryota</taxon>
        <taxon>Metazoa</taxon>
        <taxon>Ecdysozoa</taxon>
        <taxon>Arthropoda</taxon>
        <taxon>Hexapoda</taxon>
        <taxon>Insecta</taxon>
        <taxon>Pterygota</taxon>
        <taxon>Neoptera</taxon>
        <taxon>Endopterygota</taxon>
        <taxon>Coleoptera</taxon>
        <taxon>Polyphaga</taxon>
        <taxon>Cucujiformia</taxon>
        <taxon>Chrysomeloidea</taxon>
        <taxon>Cerambycidae</taxon>
        <taxon>Cerambycinae</taxon>
        <taxon>Callichromatini</taxon>
        <taxon>Aromia</taxon>
    </lineage>
</organism>
<evidence type="ECO:0000313" key="3">
    <source>
        <dbReference type="Proteomes" id="UP001162162"/>
    </source>
</evidence>
<dbReference type="AlphaFoldDB" id="A0AAV8YNJ1"/>
<reference evidence="2" key="1">
    <citation type="journal article" date="2023" name="Insect Mol. Biol.">
        <title>Genome sequencing provides insights into the evolution of gene families encoding plant cell wall-degrading enzymes in longhorned beetles.</title>
        <authorList>
            <person name="Shin N.R."/>
            <person name="Okamura Y."/>
            <person name="Kirsch R."/>
            <person name="Pauchet Y."/>
        </authorList>
    </citation>
    <scope>NUCLEOTIDE SEQUENCE</scope>
    <source>
        <strain evidence="2">AMC_N1</strain>
    </source>
</reference>
<gene>
    <name evidence="2" type="ORF">NQ318_003274</name>
</gene>
<name>A0AAV8YNJ1_9CUCU</name>
<dbReference type="SMART" id="SM01283">
    <property type="entry name" value="Costars"/>
    <property type="match status" value="1"/>
</dbReference>
<evidence type="ECO:0000313" key="2">
    <source>
        <dbReference type="EMBL" id="KAJ8952479.1"/>
    </source>
</evidence>
<dbReference type="GO" id="GO:0045944">
    <property type="term" value="P:positive regulation of transcription by RNA polymerase II"/>
    <property type="evidence" value="ECO:0007669"/>
    <property type="project" value="TreeGrafter"/>
</dbReference>
<dbReference type="FunFam" id="1.10.10.1540:FF:000003">
    <property type="entry name" value="Uncharacterized protein, isoform B"/>
    <property type="match status" value="1"/>
</dbReference>
<dbReference type="PANTHER" id="PTHR22739">
    <property type="entry name" value="STRIATED MUSCLE ACTIVATOR OF RHO-DEPENDENT SIGNALING-RELATED"/>
    <property type="match status" value="1"/>
</dbReference>
<dbReference type="InterPro" id="IPR026111">
    <property type="entry name" value="Abra"/>
</dbReference>
<protein>
    <recommendedName>
        <fullName evidence="1">Costars domain-containing protein</fullName>
    </recommendedName>
</protein>
<dbReference type="InterPro" id="IPR027817">
    <property type="entry name" value="Costars_dom"/>
</dbReference>
<dbReference type="InterPro" id="IPR038095">
    <property type="entry name" value="Costars_sf"/>
</dbReference>
<dbReference type="Proteomes" id="UP001162162">
    <property type="component" value="Unassembled WGS sequence"/>
</dbReference>
<dbReference type="Gene3D" id="1.10.10.1540">
    <property type="entry name" value="Costar domain"/>
    <property type="match status" value="1"/>
</dbReference>
<dbReference type="GO" id="GO:0030017">
    <property type="term" value="C:sarcomere"/>
    <property type="evidence" value="ECO:0007669"/>
    <property type="project" value="TreeGrafter"/>
</dbReference>
<dbReference type="PANTHER" id="PTHR22739:SF7">
    <property type="entry name" value="EG:152A3.3 PROTEIN-RELATED"/>
    <property type="match status" value="1"/>
</dbReference>
<proteinExistence type="predicted"/>
<accession>A0AAV8YNJ1</accession>
<dbReference type="EMBL" id="JAPWTK010000068">
    <property type="protein sequence ID" value="KAJ8952479.1"/>
    <property type="molecule type" value="Genomic_DNA"/>
</dbReference>
<comment type="caution">
    <text evidence="2">The sequence shown here is derived from an EMBL/GenBank/DDBJ whole genome shotgun (WGS) entry which is preliminary data.</text>
</comment>